<evidence type="ECO:0000313" key="2">
    <source>
        <dbReference type="Proteomes" id="UP000215383"/>
    </source>
</evidence>
<accession>A0A239TPY2</accession>
<evidence type="ECO:0008006" key="3">
    <source>
        <dbReference type="Google" id="ProtNLM"/>
    </source>
</evidence>
<protein>
    <recommendedName>
        <fullName evidence="3">DUF2971 domain-containing protein</fullName>
    </recommendedName>
</protein>
<organism evidence="1 2">
    <name type="scientific">Megamonas hypermegale</name>
    <dbReference type="NCBI Taxonomy" id="158847"/>
    <lineage>
        <taxon>Bacteria</taxon>
        <taxon>Bacillati</taxon>
        <taxon>Bacillota</taxon>
        <taxon>Negativicutes</taxon>
        <taxon>Selenomonadales</taxon>
        <taxon>Selenomonadaceae</taxon>
        <taxon>Megamonas</taxon>
    </lineage>
</organism>
<reference evidence="1 2" key="1">
    <citation type="submission" date="2017-06" db="EMBL/GenBank/DDBJ databases">
        <authorList>
            <consortium name="Pathogen Informatics"/>
        </authorList>
    </citation>
    <scope>NUCLEOTIDE SEQUENCE [LARGE SCALE GENOMIC DNA]</scope>
    <source>
        <strain evidence="1 2">NCTC10570</strain>
    </source>
</reference>
<evidence type="ECO:0000313" key="1">
    <source>
        <dbReference type="EMBL" id="SNU99830.1"/>
    </source>
</evidence>
<dbReference type="GeneID" id="78507196"/>
<dbReference type="Pfam" id="PF11185">
    <property type="entry name" value="DUF2971"/>
    <property type="match status" value="1"/>
</dbReference>
<name>A0A239TPY2_9FIRM</name>
<dbReference type="eggNOG" id="ENOG5032JFA">
    <property type="taxonomic scope" value="Bacteria"/>
</dbReference>
<sequence length="319" mass="37975">MDEQNIFYHYTSINSLYSIITSRELWLTNLKSSNDKSERYYTVNRMLKDMDEIIDNSTDDNFKQYLSLLKKSFNIHMPEQRKYLKKSDGYSLSLTDKKDNLSHWERYAAGYSGVCIGINMDKLNVSFKDYSHFSITELEKILYSDEEILNKLMQICSRFYTLFEEQVRTYNESFQKYIEQYGFIVLIIAYHKLMNFAKNSYFADEHEFRLLFYPKTLMMKKDFLTMSKNIIIPETFKLLHDKFNSSLKNTAIEQTHFSVFKNEIRSYHKLCLSHIWDSKLIPEITLGAMCRQNKQELAHFLKANGLTKTKITISKIPIR</sequence>
<dbReference type="InterPro" id="IPR021352">
    <property type="entry name" value="DUF2971"/>
</dbReference>
<dbReference type="Proteomes" id="UP000215383">
    <property type="component" value="Chromosome 1"/>
</dbReference>
<dbReference type="EMBL" id="LT906446">
    <property type="protein sequence ID" value="SNU99830.1"/>
    <property type="molecule type" value="Genomic_DNA"/>
</dbReference>
<gene>
    <name evidence="1" type="ORF">SAMEA4364220_01192</name>
</gene>
<keyword evidence="2" id="KW-1185">Reference proteome</keyword>
<dbReference type="RefSeq" id="WP_027890096.1">
    <property type="nucleotide sequence ID" value="NZ_LT906446.1"/>
</dbReference>
<proteinExistence type="predicted"/>
<dbReference type="AlphaFoldDB" id="A0A239TPY2"/>